<accession>A0A2T8HUS1</accession>
<evidence type="ECO:0000313" key="3">
    <source>
        <dbReference type="Proteomes" id="UP000245911"/>
    </source>
</evidence>
<feature type="transmembrane region" description="Helical" evidence="1">
    <location>
        <begin position="329"/>
        <end position="352"/>
    </location>
</feature>
<sequence length="372" mass="39858">MQKADLRRRRAARIERAVLAVIAALSLGWSGWWLWQVAQLPAATLLVERVGSNLQAAYERDLQRVATSEAVAERLAARLDEAPRDWVVIGALMELAEVQGLELPPELLARHQTLYAQDNGWIASGLGCAACAWDLRDCDLSLGLACGVAVNVTVLGDLVALTREGGNYLAGLEVDQVDLGIAFVGIAATGLVVVTGGTSLVVKGGAALLRVAHRTGRVAPEVMAVFRRAFTFGIDWARMPAVRGSDDLLRLARPEVLRPAVRVAQDLGRMEGVLGARQTLHLMRAADTPTEIARLSRAADGLGPRTLGAFEMLGKSRFFRLGLRMADEVIAVIAGLFAALTSLAALLGPLLARLLRPALRLGLRGALRLVLR</sequence>
<keyword evidence="3" id="KW-1185">Reference proteome</keyword>
<dbReference type="Proteomes" id="UP000245911">
    <property type="component" value="Unassembled WGS sequence"/>
</dbReference>
<dbReference type="AlphaFoldDB" id="A0A2T8HUS1"/>
<evidence type="ECO:0000256" key="1">
    <source>
        <dbReference type="SAM" id="Phobius"/>
    </source>
</evidence>
<feature type="transmembrane region" description="Helical" evidence="1">
    <location>
        <begin position="17"/>
        <end position="35"/>
    </location>
</feature>
<gene>
    <name evidence="2" type="ORF">DDE20_09345</name>
</gene>
<protein>
    <submittedName>
        <fullName evidence="2">Uncharacterized protein</fullName>
    </submittedName>
</protein>
<evidence type="ECO:0000313" key="2">
    <source>
        <dbReference type="EMBL" id="PVH29209.1"/>
    </source>
</evidence>
<proteinExistence type="predicted"/>
<dbReference type="RefSeq" id="WP_116558205.1">
    <property type="nucleotide sequence ID" value="NZ_QDKM01000003.1"/>
</dbReference>
<dbReference type="EMBL" id="QDKM01000003">
    <property type="protein sequence ID" value="PVH29209.1"/>
    <property type="molecule type" value="Genomic_DNA"/>
</dbReference>
<dbReference type="OrthoDB" id="7864687at2"/>
<organism evidence="2 3">
    <name type="scientific">Pararhodobacter oceanensis</name>
    <dbReference type="NCBI Taxonomy" id="2172121"/>
    <lineage>
        <taxon>Bacteria</taxon>
        <taxon>Pseudomonadati</taxon>
        <taxon>Pseudomonadota</taxon>
        <taxon>Alphaproteobacteria</taxon>
        <taxon>Rhodobacterales</taxon>
        <taxon>Paracoccaceae</taxon>
        <taxon>Pararhodobacter</taxon>
    </lineage>
</organism>
<keyword evidence="1" id="KW-0472">Membrane</keyword>
<keyword evidence="1" id="KW-1133">Transmembrane helix</keyword>
<reference evidence="2 3" key="1">
    <citation type="submission" date="2018-04" db="EMBL/GenBank/DDBJ databases">
        <title>Pararhodobacter oceanense sp. nov., isolated from marine intertidal sediment.</title>
        <authorList>
            <person name="Wang X.-L."/>
            <person name="Du Z.-J."/>
        </authorList>
    </citation>
    <scope>NUCLEOTIDE SEQUENCE [LARGE SCALE GENOMIC DNA]</scope>
    <source>
        <strain evidence="2 3">AM505</strain>
    </source>
</reference>
<name>A0A2T8HUS1_9RHOB</name>
<keyword evidence="1" id="KW-0812">Transmembrane</keyword>
<comment type="caution">
    <text evidence="2">The sequence shown here is derived from an EMBL/GenBank/DDBJ whole genome shotgun (WGS) entry which is preliminary data.</text>
</comment>